<keyword evidence="5" id="KW-0539">Nucleus</keyword>
<evidence type="ECO:0000256" key="4">
    <source>
        <dbReference type="ARBA" id="ARBA00023163"/>
    </source>
</evidence>
<comment type="subcellular location">
    <subcellularLocation>
        <location evidence="1">Nucleus</location>
    </subcellularLocation>
</comment>
<feature type="compositionally biased region" description="Pro residues" evidence="6">
    <location>
        <begin position="268"/>
        <end position="279"/>
    </location>
</feature>
<proteinExistence type="predicted"/>
<feature type="domain" description="TCP" evidence="7">
    <location>
        <begin position="208"/>
        <end position="262"/>
    </location>
</feature>
<evidence type="ECO:0000313" key="8">
    <source>
        <dbReference type="EMBL" id="CAD1843850.1"/>
    </source>
</evidence>
<keyword evidence="4" id="KW-0804">Transcription</keyword>
<name>A0A6V7QL05_ANACO</name>
<gene>
    <name evidence="8" type="ORF">CB5_LOCUS27061</name>
</gene>
<dbReference type="AlphaFoldDB" id="A0A6V7QL05"/>
<accession>A0A6V7QL05</accession>
<feature type="region of interest" description="Disordered" evidence="6">
    <location>
        <begin position="1"/>
        <end position="33"/>
    </location>
</feature>
<sequence length="328" mass="35598">MSSSEAGAGDVGGEASKQPSKRSKGKDTRITKDSASVEDRLALLEDILSKVGERYTEMADTFNAFNNDVRSMEESVATAMATFRGKLEKLQGNITRRDDERKNLIEELVTRVDEVEDLKTRGVKRGEITYLAAIREVSDEDLEEEGPPARPKSMASELRLYKPTPSLPPKPPPLNPLTPRNPNPNPNPNRGGRRARQREEAAAGAARRRDRHAKVEGRGRRVRMPAVVAARVFQLTRELGHRTDGETIEWLLRQAEPSILAATSAAAAPPPPLPPPPAAAPTIELFPPTPRPSSPPCPTSPTCSCALPPPKKKQSSAAPARSAAAAWI</sequence>
<protein>
    <recommendedName>
        <fullName evidence="7">TCP domain-containing protein</fullName>
    </recommendedName>
</protein>
<dbReference type="GO" id="GO:0005634">
    <property type="term" value="C:nucleus"/>
    <property type="evidence" value="ECO:0007669"/>
    <property type="project" value="UniProtKB-SubCell"/>
</dbReference>
<evidence type="ECO:0000256" key="3">
    <source>
        <dbReference type="ARBA" id="ARBA00023125"/>
    </source>
</evidence>
<reference evidence="8" key="1">
    <citation type="submission" date="2020-07" db="EMBL/GenBank/DDBJ databases">
        <authorList>
            <person name="Lin J."/>
        </authorList>
    </citation>
    <scope>NUCLEOTIDE SEQUENCE</scope>
</reference>
<dbReference type="PROSITE" id="PS51369">
    <property type="entry name" value="TCP"/>
    <property type="match status" value="1"/>
</dbReference>
<dbReference type="InterPro" id="IPR005333">
    <property type="entry name" value="Transcription_factor_TCP"/>
</dbReference>
<evidence type="ECO:0000256" key="6">
    <source>
        <dbReference type="SAM" id="MobiDB-lite"/>
    </source>
</evidence>
<dbReference type="PANTHER" id="PTHR31072:SF272">
    <property type="entry name" value="TRANSCRIPTION FACTOR PCF1"/>
    <property type="match status" value="1"/>
</dbReference>
<keyword evidence="2" id="KW-0805">Transcription regulation</keyword>
<feature type="compositionally biased region" description="Pro residues" evidence="6">
    <location>
        <begin position="287"/>
        <end position="299"/>
    </location>
</feature>
<dbReference type="GO" id="GO:0003700">
    <property type="term" value="F:DNA-binding transcription factor activity"/>
    <property type="evidence" value="ECO:0007669"/>
    <property type="project" value="InterPro"/>
</dbReference>
<evidence type="ECO:0000256" key="2">
    <source>
        <dbReference type="ARBA" id="ARBA00023015"/>
    </source>
</evidence>
<dbReference type="InterPro" id="IPR017887">
    <property type="entry name" value="TF_TCP_subgr"/>
</dbReference>
<feature type="compositionally biased region" description="Low complexity" evidence="6">
    <location>
        <begin position="315"/>
        <end position="328"/>
    </location>
</feature>
<evidence type="ECO:0000256" key="5">
    <source>
        <dbReference type="ARBA" id="ARBA00023242"/>
    </source>
</evidence>
<feature type="region of interest" description="Disordered" evidence="6">
    <location>
        <begin position="264"/>
        <end position="328"/>
    </location>
</feature>
<feature type="compositionally biased region" description="Pro residues" evidence="6">
    <location>
        <begin position="165"/>
        <end position="187"/>
    </location>
</feature>
<evidence type="ECO:0000259" key="7">
    <source>
        <dbReference type="PROSITE" id="PS51369"/>
    </source>
</evidence>
<evidence type="ECO:0000256" key="1">
    <source>
        <dbReference type="ARBA" id="ARBA00004123"/>
    </source>
</evidence>
<dbReference type="EMBL" id="LR862137">
    <property type="protein sequence ID" value="CAD1843850.1"/>
    <property type="molecule type" value="Genomic_DNA"/>
</dbReference>
<dbReference type="Pfam" id="PF03634">
    <property type="entry name" value="TCP"/>
    <property type="match status" value="1"/>
</dbReference>
<keyword evidence="3" id="KW-0238">DNA-binding</keyword>
<dbReference type="GO" id="GO:0043565">
    <property type="term" value="F:sequence-specific DNA binding"/>
    <property type="evidence" value="ECO:0007669"/>
    <property type="project" value="TreeGrafter"/>
</dbReference>
<feature type="region of interest" description="Disordered" evidence="6">
    <location>
        <begin position="161"/>
        <end position="219"/>
    </location>
</feature>
<organism evidence="8">
    <name type="scientific">Ananas comosus var. bracteatus</name>
    <name type="common">red pineapple</name>
    <dbReference type="NCBI Taxonomy" id="296719"/>
    <lineage>
        <taxon>Eukaryota</taxon>
        <taxon>Viridiplantae</taxon>
        <taxon>Streptophyta</taxon>
        <taxon>Embryophyta</taxon>
        <taxon>Tracheophyta</taxon>
        <taxon>Spermatophyta</taxon>
        <taxon>Magnoliopsida</taxon>
        <taxon>Liliopsida</taxon>
        <taxon>Poales</taxon>
        <taxon>Bromeliaceae</taxon>
        <taxon>Bromelioideae</taxon>
        <taxon>Ananas</taxon>
    </lineage>
</organism>
<dbReference type="PANTHER" id="PTHR31072">
    <property type="entry name" value="TRANSCRIPTION FACTOR TCP4-RELATED"/>
    <property type="match status" value="1"/>
</dbReference>